<dbReference type="EMBL" id="JAATJD010000004">
    <property type="protein sequence ID" value="NJB76969.1"/>
    <property type="molecule type" value="Genomic_DNA"/>
</dbReference>
<keyword evidence="1" id="KW-0812">Transmembrane</keyword>
<feature type="transmembrane region" description="Helical" evidence="1">
    <location>
        <begin position="16"/>
        <end position="37"/>
    </location>
</feature>
<proteinExistence type="predicted"/>
<dbReference type="RefSeq" id="WP_083997117.1">
    <property type="nucleotide sequence ID" value="NZ_BAAAEQ010000004.1"/>
</dbReference>
<keyword evidence="1" id="KW-1133">Transmembrane helix</keyword>
<name>A0ABX0X5K0_9PROT</name>
<keyword evidence="3" id="KW-1185">Reference proteome</keyword>
<organism evidence="2 3">
    <name type="scientific">Thalassospira tepidiphila</name>
    <dbReference type="NCBI Taxonomy" id="393657"/>
    <lineage>
        <taxon>Bacteria</taxon>
        <taxon>Pseudomonadati</taxon>
        <taxon>Pseudomonadota</taxon>
        <taxon>Alphaproteobacteria</taxon>
        <taxon>Rhodospirillales</taxon>
        <taxon>Thalassospiraceae</taxon>
        <taxon>Thalassospira</taxon>
    </lineage>
</organism>
<protein>
    <recommendedName>
        <fullName evidence="4">DUF2474 domain-containing protein</fullName>
    </recommendedName>
</protein>
<keyword evidence="1" id="KW-0472">Membrane</keyword>
<evidence type="ECO:0000313" key="3">
    <source>
        <dbReference type="Proteomes" id="UP000556869"/>
    </source>
</evidence>
<evidence type="ECO:0000313" key="2">
    <source>
        <dbReference type="EMBL" id="NJB76969.1"/>
    </source>
</evidence>
<dbReference type="Proteomes" id="UP000556869">
    <property type="component" value="Unassembled WGS sequence"/>
</dbReference>
<evidence type="ECO:0008006" key="4">
    <source>
        <dbReference type="Google" id="ProtNLM"/>
    </source>
</evidence>
<comment type="caution">
    <text evidence="2">The sequence shown here is derived from an EMBL/GenBank/DDBJ whole genome shotgun (WGS) entry which is preliminary data.</text>
</comment>
<evidence type="ECO:0000256" key="1">
    <source>
        <dbReference type="SAM" id="Phobius"/>
    </source>
</evidence>
<reference evidence="2 3" key="1">
    <citation type="submission" date="2020-03" db="EMBL/GenBank/DDBJ databases">
        <title>Genomic Encyclopedia of Type Strains, Phase IV (KMG-IV): sequencing the most valuable type-strain genomes for metagenomic binning, comparative biology and taxonomic classification.</title>
        <authorList>
            <person name="Goeker M."/>
        </authorList>
    </citation>
    <scope>NUCLEOTIDE SEQUENCE [LARGE SCALE GENOMIC DNA]</scope>
    <source>
        <strain evidence="2 3">DSM 18888</strain>
    </source>
</reference>
<accession>A0ABX0X5K0</accession>
<sequence length="44" mass="4713">MASIKSPLKSPKARRWLWFVGLYVGGVVVLGAASLLLRALMGQA</sequence>
<gene>
    <name evidence="2" type="ORF">GGR96_004097</name>
</gene>